<protein>
    <submittedName>
        <fullName evidence="3">UNC93-like protein 1</fullName>
    </submittedName>
</protein>
<feature type="transmembrane region" description="Helical" evidence="2">
    <location>
        <begin position="110"/>
        <end position="130"/>
    </location>
</feature>
<feature type="region of interest" description="Disordered" evidence="1">
    <location>
        <begin position="171"/>
        <end position="222"/>
    </location>
</feature>
<evidence type="ECO:0000313" key="4">
    <source>
        <dbReference type="Proteomes" id="UP000288805"/>
    </source>
</evidence>
<keyword evidence="2" id="KW-0472">Membrane</keyword>
<accession>A0A438E0R8</accession>
<keyword evidence="2" id="KW-1133">Transmembrane helix</keyword>
<proteinExistence type="predicted"/>
<evidence type="ECO:0000313" key="3">
    <source>
        <dbReference type="EMBL" id="RVW41299.1"/>
    </source>
</evidence>
<dbReference type="Proteomes" id="UP000288805">
    <property type="component" value="Unassembled WGS sequence"/>
</dbReference>
<keyword evidence="2" id="KW-0812">Transmembrane</keyword>
<feature type="compositionally biased region" description="Low complexity" evidence="1">
    <location>
        <begin position="171"/>
        <end position="209"/>
    </location>
</feature>
<organism evidence="3 4">
    <name type="scientific">Vitis vinifera</name>
    <name type="common">Grape</name>
    <dbReference type="NCBI Taxonomy" id="29760"/>
    <lineage>
        <taxon>Eukaryota</taxon>
        <taxon>Viridiplantae</taxon>
        <taxon>Streptophyta</taxon>
        <taxon>Embryophyta</taxon>
        <taxon>Tracheophyta</taxon>
        <taxon>Spermatophyta</taxon>
        <taxon>Magnoliopsida</taxon>
        <taxon>eudicotyledons</taxon>
        <taxon>Gunneridae</taxon>
        <taxon>Pentapetalae</taxon>
        <taxon>rosids</taxon>
        <taxon>Vitales</taxon>
        <taxon>Vitaceae</taxon>
        <taxon>Viteae</taxon>
        <taxon>Vitis</taxon>
    </lineage>
</organism>
<name>A0A438E0R8_VITVI</name>
<reference evidence="3 4" key="1">
    <citation type="journal article" date="2018" name="PLoS Genet.">
        <title>Population sequencing reveals clonal diversity and ancestral inbreeding in the grapevine cultivar Chardonnay.</title>
        <authorList>
            <person name="Roach M.J."/>
            <person name="Johnson D.L."/>
            <person name="Bohlmann J."/>
            <person name="van Vuuren H.J."/>
            <person name="Jones S.J."/>
            <person name="Pretorius I.S."/>
            <person name="Schmidt S.A."/>
            <person name="Borneman A.R."/>
        </authorList>
    </citation>
    <scope>NUCLEOTIDE SEQUENCE [LARGE SCALE GENOMIC DNA]</scope>
    <source>
        <strain evidence="4">cv. Chardonnay</strain>
        <tissue evidence="3">Leaf</tissue>
    </source>
</reference>
<evidence type="ECO:0000256" key="1">
    <source>
        <dbReference type="SAM" id="MobiDB-lite"/>
    </source>
</evidence>
<evidence type="ECO:0000256" key="2">
    <source>
        <dbReference type="SAM" id="Phobius"/>
    </source>
</evidence>
<gene>
    <name evidence="3" type="primary">VvCHDh000048_2</name>
    <name evidence="3" type="ORF">CK203_085159</name>
</gene>
<dbReference type="AlphaFoldDB" id="A0A438E0R8"/>
<dbReference type="EMBL" id="QGNW01001442">
    <property type="protein sequence ID" value="RVW41299.1"/>
    <property type="molecule type" value="Genomic_DNA"/>
</dbReference>
<feature type="transmembrane region" description="Helical" evidence="2">
    <location>
        <begin position="150"/>
        <end position="170"/>
    </location>
</feature>
<comment type="caution">
    <text evidence="3">The sequence shown here is derived from an EMBL/GenBank/DDBJ whole genome shotgun (WGS) entry which is preliminary data.</text>
</comment>
<sequence length="222" mass="24132">MTMYRTIRDPRVNDLIFWEEGKIENWGKKIIWGIGEYRNRRIRGLGLIRRVRDKPLSPRPRVIPIPFLDLFSGFESDSDLVGRREMGFGEDEESVVGLPNKSIFRYNSPLVQVCLIGLVCFCCPGMFNALSGMGGGGQVDATAANNANTALYTTFAIFGVLVVASTTSSVPASPSSPVAQPTSFTPALSFTTTTTSTRPSPLSPAPSSESEQDCSGRGRELS</sequence>